<evidence type="ECO:0000313" key="1">
    <source>
        <dbReference type="EMBL" id="SAL69552.1"/>
    </source>
</evidence>
<sequence length="198" mass="20831">MTVSRAGVQERSATCGLPAPFRNGCEALCGCLSWTDTPKINRTPPLPCKTRVFSRGGPFRLHGKRRAHERVEPGSDLSGAGDYRALRGAGCRRRAAALSACRSMSLVMRGCSSRPAPLGPRFAFGGCGRGGGDGFSRRTRPGGACTPLTEGGALFKSQLKTVKKEEVNRARVYGPRDARGTWVCGAFGGSIDASAVVG</sequence>
<evidence type="ECO:0000313" key="2">
    <source>
        <dbReference type="Proteomes" id="UP000054683"/>
    </source>
</evidence>
<name>A0A158JKY1_9BURK</name>
<dbReference type="Proteomes" id="UP000054683">
    <property type="component" value="Unassembled WGS sequence"/>
</dbReference>
<accession>A0A158JKY1</accession>
<reference evidence="1 2" key="1">
    <citation type="submission" date="2016-01" db="EMBL/GenBank/DDBJ databases">
        <authorList>
            <person name="Oliw E.H."/>
        </authorList>
    </citation>
    <scope>NUCLEOTIDE SEQUENCE [LARGE SCALE GENOMIC DNA]</scope>
    <source>
        <strain evidence="1">LMG 27134</strain>
    </source>
</reference>
<organism evidence="1 2">
    <name type="scientific">Caballeronia udeis</name>
    <dbReference type="NCBI Taxonomy" id="1232866"/>
    <lineage>
        <taxon>Bacteria</taxon>
        <taxon>Pseudomonadati</taxon>
        <taxon>Pseudomonadota</taxon>
        <taxon>Betaproteobacteria</taxon>
        <taxon>Burkholderiales</taxon>
        <taxon>Burkholderiaceae</taxon>
        <taxon>Caballeronia</taxon>
    </lineage>
</organism>
<dbReference type="EMBL" id="FCOK02000098">
    <property type="protein sequence ID" value="SAL69552.1"/>
    <property type="molecule type" value="Genomic_DNA"/>
</dbReference>
<proteinExistence type="predicted"/>
<protein>
    <submittedName>
        <fullName evidence="1">Uncharacterized protein</fullName>
    </submittedName>
</protein>
<dbReference type="AlphaFoldDB" id="A0A158JKY1"/>
<gene>
    <name evidence="1" type="ORF">AWB69_08220</name>
</gene>